<evidence type="ECO:0000259" key="3">
    <source>
        <dbReference type="Pfam" id="PF00024"/>
    </source>
</evidence>
<organism evidence="4 5">
    <name type="scientific">Cercospora kikuchii</name>
    <dbReference type="NCBI Taxonomy" id="84275"/>
    <lineage>
        <taxon>Eukaryota</taxon>
        <taxon>Fungi</taxon>
        <taxon>Dikarya</taxon>
        <taxon>Ascomycota</taxon>
        <taxon>Pezizomycotina</taxon>
        <taxon>Dothideomycetes</taxon>
        <taxon>Dothideomycetidae</taxon>
        <taxon>Mycosphaerellales</taxon>
        <taxon>Mycosphaerellaceae</taxon>
        <taxon>Cercospora</taxon>
    </lineage>
</organism>
<evidence type="ECO:0000313" key="5">
    <source>
        <dbReference type="Proteomes" id="UP000825890"/>
    </source>
</evidence>
<dbReference type="EMBL" id="BOLY01000001">
    <property type="protein sequence ID" value="GIZ37925.1"/>
    <property type="molecule type" value="Genomic_DNA"/>
</dbReference>
<feature type="region of interest" description="Disordered" evidence="1">
    <location>
        <begin position="1"/>
        <end position="56"/>
    </location>
</feature>
<evidence type="ECO:0000256" key="1">
    <source>
        <dbReference type="SAM" id="MobiDB-lite"/>
    </source>
</evidence>
<proteinExistence type="predicted"/>
<feature type="domain" description="Apple" evidence="3">
    <location>
        <begin position="199"/>
        <end position="260"/>
    </location>
</feature>
<protein>
    <recommendedName>
        <fullName evidence="3">Apple domain-containing protein</fullName>
    </recommendedName>
</protein>
<evidence type="ECO:0000313" key="4">
    <source>
        <dbReference type="EMBL" id="GIZ37925.1"/>
    </source>
</evidence>
<dbReference type="InterPro" id="IPR003609">
    <property type="entry name" value="Pan_app"/>
</dbReference>
<comment type="caution">
    <text evidence="4">The sequence shown here is derived from an EMBL/GenBank/DDBJ whole genome shotgun (WGS) entry which is preliminary data.</text>
</comment>
<sequence>MHNDGSHAPEVVPGSGADGLIPAPDGAVEAPQSLHENTSPAYSYPPGYKDDQAYSSAYGPQDEKLANVTAAESGLAQARPNKRKRLIWIVIGAILLALAIGLGVGLGVGLSQNSNDEDQNAETGDSQEATQTDLPTTTITPTSATSTPTSSAVTSGSTGLAQFSCNSTETTTSSSNTPYIQECYTQYQVNRKSFYSVDGNTTMSNLGGKITVYTFQDCLDKCDERNAAGTNPPCRAVTYYANLTVPIQMWGGNCFLKNDRGYGFQTDPVDWGHTASAYMSCLNQTCWGENV</sequence>
<name>A0A9P3CCM2_9PEZI</name>
<keyword evidence="5" id="KW-1185">Reference proteome</keyword>
<keyword evidence="2" id="KW-0812">Transmembrane</keyword>
<keyword evidence="2" id="KW-0472">Membrane</keyword>
<keyword evidence="2" id="KW-1133">Transmembrane helix</keyword>
<evidence type="ECO:0000256" key="2">
    <source>
        <dbReference type="SAM" id="Phobius"/>
    </source>
</evidence>
<feature type="region of interest" description="Disordered" evidence="1">
    <location>
        <begin position="115"/>
        <end position="157"/>
    </location>
</feature>
<dbReference type="Pfam" id="PF00024">
    <property type="entry name" value="PAN_1"/>
    <property type="match status" value="1"/>
</dbReference>
<feature type="compositionally biased region" description="Low complexity" evidence="1">
    <location>
        <begin position="129"/>
        <end position="157"/>
    </location>
</feature>
<gene>
    <name evidence="4" type="ORF">CKM354_000135400</name>
</gene>
<dbReference type="AlphaFoldDB" id="A0A9P3CCM2"/>
<dbReference type="RefSeq" id="XP_044652412.1">
    <property type="nucleotide sequence ID" value="XM_044796477.1"/>
</dbReference>
<dbReference type="GeneID" id="68286929"/>
<dbReference type="Proteomes" id="UP000825890">
    <property type="component" value="Unassembled WGS sequence"/>
</dbReference>
<feature type="transmembrane region" description="Helical" evidence="2">
    <location>
        <begin position="86"/>
        <end position="110"/>
    </location>
</feature>
<reference evidence="4 5" key="1">
    <citation type="submission" date="2021-01" db="EMBL/GenBank/DDBJ databases">
        <title>Cercospora kikuchii MAFF 305040 whole genome shotgun sequence.</title>
        <authorList>
            <person name="Kashiwa T."/>
            <person name="Suzuki T."/>
        </authorList>
    </citation>
    <scope>NUCLEOTIDE SEQUENCE [LARGE SCALE GENOMIC DNA]</scope>
    <source>
        <strain evidence="4 5">MAFF 305040</strain>
    </source>
</reference>
<dbReference type="OrthoDB" id="3643957at2759"/>
<accession>A0A9P3CCM2</accession>